<feature type="compositionally biased region" description="Low complexity" evidence="2">
    <location>
        <begin position="58"/>
        <end position="68"/>
    </location>
</feature>
<dbReference type="Pfam" id="PF00379">
    <property type="entry name" value="Chitin_bind_4"/>
    <property type="match status" value="1"/>
</dbReference>
<dbReference type="RefSeq" id="XP_008216689.1">
    <property type="nucleotide sequence ID" value="XM_008218467.3"/>
</dbReference>
<name>A0A7M7HIP3_NASVI</name>
<dbReference type="PROSITE" id="PS51155">
    <property type="entry name" value="CHIT_BIND_RR_2"/>
    <property type="match status" value="1"/>
</dbReference>
<dbReference type="PRINTS" id="PR00947">
    <property type="entry name" value="CUTICLE"/>
</dbReference>
<evidence type="ECO:0000256" key="1">
    <source>
        <dbReference type="PROSITE-ProRule" id="PRU00497"/>
    </source>
</evidence>
<feature type="region of interest" description="Disordered" evidence="2">
    <location>
        <begin position="41"/>
        <end position="72"/>
    </location>
</feature>
<dbReference type="AlphaFoldDB" id="A0A7M7HIP3"/>
<dbReference type="OrthoDB" id="6371055at2759"/>
<feature type="region of interest" description="Disordered" evidence="2">
    <location>
        <begin position="169"/>
        <end position="201"/>
    </location>
</feature>
<reference evidence="4" key="1">
    <citation type="submission" date="2021-01" db="UniProtKB">
        <authorList>
            <consortium name="EnsemblMetazoa"/>
        </authorList>
    </citation>
    <scope>IDENTIFICATION</scope>
</reference>
<keyword evidence="3" id="KW-0732">Signal</keyword>
<dbReference type="KEGG" id="nvi:100679417"/>
<proteinExistence type="predicted"/>
<dbReference type="InParanoid" id="A0A7M7HIP3"/>
<evidence type="ECO:0000313" key="4">
    <source>
        <dbReference type="EnsemblMetazoa" id="XP_008216689"/>
    </source>
</evidence>
<feature type="signal peptide" evidence="3">
    <location>
        <begin position="1"/>
        <end position="19"/>
    </location>
</feature>
<dbReference type="CTD" id="43258"/>
<dbReference type="Proteomes" id="UP000002358">
    <property type="component" value="Chromosome 3"/>
</dbReference>
<dbReference type="GO" id="GO:0008010">
    <property type="term" value="F:structural constituent of chitin-based larval cuticle"/>
    <property type="evidence" value="ECO:0007669"/>
    <property type="project" value="TreeGrafter"/>
</dbReference>
<dbReference type="InterPro" id="IPR050468">
    <property type="entry name" value="Cuticle_Struct_Prot"/>
</dbReference>
<feature type="compositionally biased region" description="Low complexity" evidence="2">
    <location>
        <begin position="169"/>
        <end position="188"/>
    </location>
</feature>
<feature type="region of interest" description="Disordered" evidence="2">
    <location>
        <begin position="273"/>
        <end position="309"/>
    </location>
</feature>
<dbReference type="GO" id="GO:0062129">
    <property type="term" value="C:chitin-based extracellular matrix"/>
    <property type="evidence" value="ECO:0007669"/>
    <property type="project" value="TreeGrafter"/>
</dbReference>
<dbReference type="InterPro" id="IPR000618">
    <property type="entry name" value="Insect_cuticle"/>
</dbReference>
<dbReference type="EnsemblMetazoa" id="XM_008218467">
    <property type="protein sequence ID" value="XP_008216689"/>
    <property type="gene ID" value="LOC100679417"/>
</dbReference>
<dbReference type="GeneID" id="100679417"/>
<organism evidence="4 5">
    <name type="scientific">Nasonia vitripennis</name>
    <name type="common">Parasitic wasp</name>
    <dbReference type="NCBI Taxonomy" id="7425"/>
    <lineage>
        <taxon>Eukaryota</taxon>
        <taxon>Metazoa</taxon>
        <taxon>Ecdysozoa</taxon>
        <taxon>Arthropoda</taxon>
        <taxon>Hexapoda</taxon>
        <taxon>Insecta</taxon>
        <taxon>Pterygota</taxon>
        <taxon>Neoptera</taxon>
        <taxon>Endopterygota</taxon>
        <taxon>Hymenoptera</taxon>
        <taxon>Apocrita</taxon>
        <taxon>Proctotrupomorpha</taxon>
        <taxon>Chalcidoidea</taxon>
        <taxon>Pteromalidae</taxon>
        <taxon>Pteromalinae</taxon>
        <taxon>Nasonia</taxon>
    </lineage>
</organism>
<evidence type="ECO:0000256" key="2">
    <source>
        <dbReference type="SAM" id="MobiDB-lite"/>
    </source>
</evidence>
<dbReference type="PANTHER" id="PTHR10380:SF234">
    <property type="entry name" value="CUTICULAR PROTEIN 97EA, ISOFORM A"/>
    <property type="match status" value="1"/>
</dbReference>
<evidence type="ECO:0000256" key="3">
    <source>
        <dbReference type="SAM" id="SignalP"/>
    </source>
</evidence>
<accession>A0A7M7HIP3</accession>
<keyword evidence="1" id="KW-0193">Cuticle</keyword>
<feature type="chain" id="PRO_5029887013" evidence="3">
    <location>
        <begin position="20"/>
        <end position="335"/>
    </location>
</feature>
<evidence type="ECO:0000313" key="5">
    <source>
        <dbReference type="Proteomes" id="UP000002358"/>
    </source>
</evidence>
<keyword evidence="5" id="KW-1185">Reference proteome</keyword>
<sequence length="335" mass="36674">MRTLGTLAVTLLLATLAASQRYQEDGNYINGEVYADYENEPQAQRPVHSPTPRSYNSAPAAQQRQQPAAPKPTPVAILKQINRHNEDGSYTYGFEGADGSFKIETKQANGEVKGKYGFVDDGGKVRVVEYGADQYGFQPSGEGITVAPPTLVDETTSKEALEAARYADYQEQQQQYQQPIARPAPARQGGLSHRPTPAPVRQAPQAYQPQYTPQYQTQQQHTQAIYASAQQPRLAPKPAQPIFTPAEPQRPAHLNAALQSQLIQQQLYDDQPVASRNNYKNGPVQFGPAPVQEHQPRPQPQARSGGGGILDQLARDYALPAGGSAPLHDISFGYY</sequence>
<protein>
    <submittedName>
        <fullName evidence="4">Uncharacterized protein</fullName>
    </submittedName>
</protein>
<dbReference type="PANTHER" id="PTHR10380">
    <property type="entry name" value="CUTICLE PROTEIN"/>
    <property type="match status" value="1"/>
</dbReference>
<dbReference type="FunCoup" id="A0A7M7HIP3">
    <property type="interactions" value="44"/>
</dbReference>